<keyword evidence="4" id="KW-1185">Reference proteome</keyword>
<name>A0A830H6L4_9CHLO</name>
<evidence type="ECO:0000256" key="1">
    <source>
        <dbReference type="SAM" id="MobiDB-lite"/>
    </source>
</evidence>
<feature type="region of interest" description="Disordered" evidence="1">
    <location>
        <begin position="18"/>
        <end position="53"/>
    </location>
</feature>
<dbReference type="AlphaFoldDB" id="A0A830H6L4"/>
<keyword evidence="2" id="KW-1133">Transmembrane helix</keyword>
<accession>A0A830H6L4</accession>
<feature type="compositionally biased region" description="Low complexity" evidence="1">
    <location>
        <begin position="22"/>
        <end position="39"/>
    </location>
</feature>
<evidence type="ECO:0000313" key="4">
    <source>
        <dbReference type="Proteomes" id="UP000660262"/>
    </source>
</evidence>
<evidence type="ECO:0000313" key="3">
    <source>
        <dbReference type="EMBL" id="GHP02674.1"/>
    </source>
</evidence>
<feature type="transmembrane region" description="Helical" evidence="2">
    <location>
        <begin position="97"/>
        <end position="118"/>
    </location>
</feature>
<dbReference type="EMBL" id="BNJQ01000003">
    <property type="protein sequence ID" value="GHP02674.1"/>
    <property type="molecule type" value="Genomic_DNA"/>
</dbReference>
<reference evidence="3" key="1">
    <citation type="submission" date="2020-10" db="EMBL/GenBank/DDBJ databases">
        <title>Unveiling of a novel bifunctional photoreceptor, Dualchrome1, isolated from a cosmopolitan green alga.</title>
        <authorList>
            <person name="Suzuki S."/>
            <person name="Kawachi M."/>
        </authorList>
    </citation>
    <scope>NUCLEOTIDE SEQUENCE</scope>
    <source>
        <strain evidence="3">NIES 2893</strain>
    </source>
</reference>
<keyword evidence="2" id="KW-0812">Transmembrane</keyword>
<organism evidence="3 4">
    <name type="scientific">Pycnococcus provasolii</name>
    <dbReference type="NCBI Taxonomy" id="41880"/>
    <lineage>
        <taxon>Eukaryota</taxon>
        <taxon>Viridiplantae</taxon>
        <taxon>Chlorophyta</taxon>
        <taxon>Pseudoscourfieldiophyceae</taxon>
        <taxon>Pseudoscourfieldiales</taxon>
        <taxon>Pycnococcaceae</taxon>
        <taxon>Pycnococcus</taxon>
    </lineage>
</organism>
<keyword evidence="2" id="KW-0472">Membrane</keyword>
<proteinExistence type="predicted"/>
<gene>
    <name evidence="3" type="ORF">PPROV_000142900</name>
</gene>
<dbReference type="Proteomes" id="UP000660262">
    <property type="component" value="Unassembled WGS sequence"/>
</dbReference>
<sequence length="209" mass="21915">MHVGSLRVRGGRVALRAHAVRTRASSSRSQSNAAGTPSPDDSRGDRPPPPLRRSKAAAGVLVAAAAVAFAASASSSSVQVPLPTLWRGWLTPRLPTLPSPAAVVTSLAYIAAIFLIVAGAHRLGGPTAGDAASLTCAMAPIALFEPMVSPCIFGIAVSAYHRNRRAQRRWTLAMVGVLAGSVLHYTKHRWFHPLVEFVGRVLSTATLGM</sequence>
<comment type="caution">
    <text evidence="3">The sequence shown here is derived from an EMBL/GenBank/DDBJ whole genome shotgun (WGS) entry which is preliminary data.</text>
</comment>
<protein>
    <submittedName>
        <fullName evidence="3">Uncharacterized protein</fullName>
    </submittedName>
</protein>
<evidence type="ECO:0000256" key="2">
    <source>
        <dbReference type="SAM" id="Phobius"/>
    </source>
</evidence>